<accession>A0A3B0W9C6</accession>
<reference evidence="6" key="1">
    <citation type="submission" date="2018-06" db="EMBL/GenBank/DDBJ databases">
        <authorList>
            <person name="Zhirakovskaya E."/>
        </authorList>
    </citation>
    <scope>NUCLEOTIDE SEQUENCE</scope>
</reference>
<dbReference type="CDD" id="cd08422">
    <property type="entry name" value="PBP2_CrgA_like"/>
    <property type="match status" value="1"/>
</dbReference>
<feature type="domain" description="HTH lysR-type" evidence="5">
    <location>
        <begin position="1"/>
        <end position="58"/>
    </location>
</feature>
<keyword evidence="2" id="KW-0805">Transcription regulation</keyword>
<comment type="similarity">
    <text evidence="1">Belongs to the LysR transcriptional regulatory family.</text>
</comment>
<dbReference type="Gene3D" id="3.40.190.290">
    <property type="match status" value="1"/>
</dbReference>
<dbReference type="EMBL" id="UOFC01000246">
    <property type="protein sequence ID" value="VAW48953.1"/>
    <property type="molecule type" value="Genomic_DNA"/>
</dbReference>
<keyword evidence="4" id="KW-0804">Transcription</keyword>
<dbReference type="PANTHER" id="PTHR30537:SF68">
    <property type="entry name" value="TRANSCRIPTIONAL REGULATOR-RELATED"/>
    <property type="match status" value="1"/>
</dbReference>
<evidence type="ECO:0000256" key="2">
    <source>
        <dbReference type="ARBA" id="ARBA00023015"/>
    </source>
</evidence>
<dbReference type="FunFam" id="1.10.10.10:FF:000001">
    <property type="entry name" value="LysR family transcriptional regulator"/>
    <property type="match status" value="1"/>
</dbReference>
<proteinExistence type="inferred from homology"/>
<dbReference type="InterPro" id="IPR058163">
    <property type="entry name" value="LysR-type_TF_proteobact-type"/>
</dbReference>
<evidence type="ECO:0000256" key="1">
    <source>
        <dbReference type="ARBA" id="ARBA00009437"/>
    </source>
</evidence>
<evidence type="ECO:0000256" key="4">
    <source>
        <dbReference type="ARBA" id="ARBA00023163"/>
    </source>
</evidence>
<organism evidence="6">
    <name type="scientific">hydrothermal vent metagenome</name>
    <dbReference type="NCBI Taxonomy" id="652676"/>
    <lineage>
        <taxon>unclassified sequences</taxon>
        <taxon>metagenomes</taxon>
        <taxon>ecological metagenomes</taxon>
    </lineage>
</organism>
<dbReference type="GO" id="GO:0043565">
    <property type="term" value="F:sequence-specific DNA binding"/>
    <property type="evidence" value="ECO:0007669"/>
    <property type="project" value="TreeGrafter"/>
</dbReference>
<keyword evidence="3" id="KW-0238">DNA-binding</keyword>
<evidence type="ECO:0000313" key="6">
    <source>
        <dbReference type="EMBL" id="VAW48953.1"/>
    </source>
</evidence>
<dbReference type="GO" id="GO:0006351">
    <property type="term" value="P:DNA-templated transcription"/>
    <property type="evidence" value="ECO:0007669"/>
    <property type="project" value="TreeGrafter"/>
</dbReference>
<name>A0A3B0W9C6_9ZZZZ</name>
<gene>
    <name evidence="6" type="ORF">MNBD_GAMMA03-2118</name>
</gene>
<dbReference type="InterPro" id="IPR036390">
    <property type="entry name" value="WH_DNA-bd_sf"/>
</dbReference>
<dbReference type="InterPro" id="IPR005119">
    <property type="entry name" value="LysR_subst-bd"/>
</dbReference>
<dbReference type="Pfam" id="PF03466">
    <property type="entry name" value="LysR_substrate"/>
    <property type="match status" value="1"/>
</dbReference>
<dbReference type="SUPFAM" id="SSF53850">
    <property type="entry name" value="Periplasmic binding protein-like II"/>
    <property type="match status" value="1"/>
</dbReference>
<dbReference type="InterPro" id="IPR000847">
    <property type="entry name" value="LysR_HTH_N"/>
</dbReference>
<dbReference type="AlphaFoldDB" id="A0A3B0W9C6"/>
<evidence type="ECO:0000259" key="5">
    <source>
        <dbReference type="PROSITE" id="PS50931"/>
    </source>
</evidence>
<dbReference type="InterPro" id="IPR036388">
    <property type="entry name" value="WH-like_DNA-bd_sf"/>
</dbReference>
<dbReference type="Gene3D" id="1.10.10.10">
    <property type="entry name" value="Winged helix-like DNA-binding domain superfamily/Winged helix DNA-binding domain"/>
    <property type="match status" value="1"/>
</dbReference>
<sequence>MDLNQIYYFITIIECGNYTKAAQRLSLSKSTLSRHIQALEDRVQTRLLHRSTRQISLTKAGELLFNHCSPLIIHLQNAHTQTTQYHKDITGHLRITMPPEFGTDFLNDVLPKFLDQHPNIQVELDLSTANQDLITQGFDLAIRIGELEDSSYIAKRIATARMGLYASPTYLLSKEAPRCIEEINLHKNIMINIKQNHLTFKELPPIPIDNYQLSSNSMTLNKLLCLNAQGLAILPEILCETELKSGALVKLLPDAPFEHPNIYAVYPSRIHPTKALTTLIDFIANELSKLDTLNP</sequence>
<dbReference type="GO" id="GO:0003700">
    <property type="term" value="F:DNA-binding transcription factor activity"/>
    <property type="evidence" value="ECO:0007669"/>
    <property type="project" value="InterPro"/>
</dbReference>
<dbReference type="PANTHER" id="PTHR30537">
    <property type="entry name" value="HTH-TYPE TRANSCRIPTIONAL REGULATOR"/>
    <property type="match status" value="1"/>
</dbReference>
<dbReference type="PROSITE" id="PS50931">
    <property type="entry name" value="HTH_LYSR"/>
    <property type="match status" value="1"/>
</dbReference>
<dbReference type="Pfam" id="PF00126">
    <property type="entry name" value="HTH_1"/>
    <property type="match status" value="1"/>
</dbReference>
<protein>
    <submittedName>
        <fullName evidence="6">Transcriptional regulator, LysR family</fullName>
    </submittedName>
</protein>
<dbReference type="SUPFAM" id="SSF46785">
    <property type="entry name" value="Winged helix' DNA-binding domain"/>
    <property type="match status" value="1"/>
</dbReference>
<evidence type="ECO:0000256" key="3">
    <source>
        <dbReference type="ARBA" id="ARBA00023125"/>
    </source>
</evidence>